<reference evidence="10" key="3">
    <citation type="submission" date="2025-09" db="UniProtKB">
        <authorList>
            <consortium name="Ensembl"/>
        </authorList>
    </citation>
    <scope>IDENTIFICATION</scope>
</reference>
<dbReference type="InterPro" id="IPR025307">
    <property type="entry name" value="FIIND_dom"/>
</dbReference>
<name>A0A670JKT3_PODMU</name>
<dbReference type="Gene3D" id="1.10.533.10">
    <property type="entry name" value="Death Domain, Fas"/>
    <property type="match status" value="2"/>
</dbReference>
<dbReference type="PROSITE" id="PS50209">
    <property type="entry name" value="CARD"/>
    <property type="match status" value="1"/>
</dbReference>
<dbReference type="PANTHER" id="PTHR46985">
    <property type="entry name" value="NACHT, LRR AND PYD DOMAINS-CONTAINING PROTEIN 1"/>
    <property type="match status" value="1"/>
</dbReference>
<keyword evidence="11" id="KW-1185">Reference proteome</keyword>
<comment type="subcellular location">
    <subcellularLocation>
        <location evidence="1">Cytoplasm</location>
        <location evidence="1">Cytosol</location>
    </subcellularLocation>
</comment>
<dbReference type="SMART" id="SM01289">
    <property type="entry name" value="PYRIN"/>
    <property type="match status" value="1"/>
</dbReference>
<dbReference type="OMA" id="DSWPKHL"/>
<evidence type="ECO:0000256" key="3">
    <source>
        <dbReference type="ARBA" id="ARBA00022588"/>
    </source>
</evidence>
<proteinExistence type="predicted"/>
<dbReference type="PROSITE" id="PS51830">
    <property type="entry name" value="FIIND"/>
    <property type="match status" value="1"/>
</dbReference>
<evidence type="ECO:0000256" key="4">
    <source>
        <dbReference type="ARBA" id="ARBA00022859"/>
    </source>
</evidence>
<keyword evidence="2" id="KW-0963">Cytoplasm</keyword>
<evidence type="ECO:0000313" key="11">
    <source>
        <dbReference type="Proteomes" id="UP000472272"/>
    </source>
</evidence>
<dbReference type="InterPro" id="IPR051249">
    <property type="entry name" value="NLRP_Inflammasome"/>
</dbReference>
<evidence type="ECO:0008006" key="12">
    <source>
        <dbReference type="Google" id="ProtNLM"/>
    </source>
</evidence>
<dbReference type="Pfam" id="PF00619">
    <property type="entry name" value="CARD"/>
    <property type="match status" value="1"/>
</dbReference>
<dbReference type="GeneTree" id="ENSGT00830000128447"/>
<evidence type="ECO:0000259" key="8">
    <source>
        <dbReference type="PROSITE" id="PS50824"/>
    </source>
</evidence>
<dbReference type="AlphaFoldDB" id="A0A670JKT3"/>
<feature type="domain" description="CARD" evidence="7">
    <location>
        <begin position="135"/>
        <end position="224"/>
    </location>
</feature>
<keyword evidence="4" id="KW-0391">Immunity</keyword>
<evidence type="ECO:0000259" key="7">
    <source>
        <dbReference type="PROSITE" id="PS50209"/>
    </source>
</evidence>
<dbReference type="Pfam" id="PF02758">
    <property type="entry name" value="PYRIN"/>
    <property type="match status" value="1"/>
</dbReference>
<dbReference type="PANTHER" id="PTHR46985:SF4">
    <property type="entry name" value="CASPASE RECRUITMENT DOMAIN-CONTAINING PROTEIN 8"/>
    <property type="match status" value="1"/>
</dbReference>
<dbReference type="InterPro" id="IPR011029">
    <property type="entry name" value="DEATH-like_dom_sf"/>
</dbReference>
<sequence length="545" mass="62165">MLVNGSSLDSPPPSILLRKTVRRAWPSHTFLLKTLKILKESELKKFKRKLHHFPIEKRFVNISKELLQEASVSDLSQLLLVYYGPDYALQVTARVLKAINCELQADREDDLVMPADVDRMQREVGKEQVWPLEGVAISAKKIICKGRKELIEILGRDILHVLYSRYIITRKEFWDLLEAEEDSKEKSKKLLHMIQERGEQACCRFLECVEMEHPGSIQNLLLAIQGSGQDPIQTPGHSGLQLESPLFAEEGSSTEMENPAGSGESGRGSWCPSEELPEKIKPVMVCDSEGGHKKYRVSSTKAGSFSCLDTDLICEVREAVTLTYYFDSWPKHLEGQTTEELHVAGPLLNIQVDVVEAVTAIHIPHFLSLSAEDHSGVYIAHFVRGEMNLEKPDRVEPHHVVLENPKFSSLGIVFKKMFKQKINTVARLYQRLRLKMPIFHLYLLPNDPSLIKAVDEHEANCHSRRIEKPPGTLKSLKIGTPIFVQTLDDVTIWPEEVKFQYLDAEKLQQYVELSAEQMQEKFSFTLVEKRTNKLIWKAHVNRGVF</sequence>
<dbReference type="CDD" id="cd01671">
    <property type="entry name" value="CARD"/>
    <property type="match status" value="1"/>
</dbReference>
<dbReference type="InterPro" id="IPR001315">
    <property type="entry name" value="CARD"/>
</dbReference>
<dbReference type="Pfam" id="PF13553">
    <property type="entry name" value="FIIND"/>
    <property type="match status" value="1"/>
</dbReference>
<organism evidence="10 11">
    <name type="scientific">Podarcis muralis</name>
    <name type="common">Wall lizard</name>
    <name type="synonym">Lacerta muralis</name>
    <dbReference type="NCBI Taxonomy" id="64176"/>
    <lineage>
        <taxon>Eukaryota</taxon>
        <taxon>Metazoa</taxon>
        <taxon>Chordata</taxon>
        <taxon>Craniata</taxon>
        <taxon>Vertebrata</taxon>
        <taxon>Euteleostomi</taxon>
        <taxon>Lepidosauria</taxon>
        <taxon>Squamata</taxon>
        <taxon>Bifurcata</taxon>
        <taxon>Unidentata</taxon>
        <taxon>Episquamata</taxon>
        <taxon>Laterata</taxon>
        <taxon>Lacertibaenia</taxon>
        <taxon>Lacertidae</taxon>
        <taxon>Podarcis</taxon>
    </lineage>
</organism>
<dbReference type="Proteomes" id="UP000472272">
    <property type="component" value="Chromosome 13"/>
</dbReference>
<feature type="region of interest" description="Disordered" evidence="6">
    <location>
        <begin position="250"/>
        <end position="273"/>
    </location>
</feature>
<evidence type="ECO:0000256" key="6">
    <source>
        <dbReference type="SAM" id="MobiDB-lite"/>
    </source>
</evidence>
<dbReference type="Pfam" id="PF23679">
    <property type="entry name" value="UPA-FIIND"/>
    <property type="match status" value="1"/>
</dbReference>
<evidence type="ECO:0000313" key="10">
    <source>
        <dbReference type="Ensembl" id="ENSPMRP00000024570.1"/>
    </source>
</evidence>
<dbReference type="PROSITE" id="PS50824">
    <property type="entry name" value="DAPIN"/>
    <property type="match status" value="1"/>
</dbReference>
<feature type="domain" description="FIIND" evidence="9">
    <location>
        <begin position="274"/>
        <end position="545"/>
    </location>
</feature>
<dbReference type="GO" id="GO:0042981">
    <property type="term" value="P:regulation of apoptotic process"/>
    <property type="evidence" value="ECO:0007669"/>
    <property type="project" value="InterPro"/>
</dbReference>
<evidence type="ECO:0000256" key="1">
    <source>
        <dbReference type="ARBA" id="ARBA00004514"/>
    </source>
</evidence>
<dbReference type="Ensembl" id="ENSPMRT00000026071.1">
    <property type="protein sequence ID" value="ENSPMRP00000024570.1"/>
    <property type="gene ID" value="ENSPMRG00000015880.1"/>
</dbReference>
<protein>
    <recommendedName>
        <fullName evidence="12">Caspase recruitment domain family member 8</fullName>
    </recommendedName>
</protein>
<accession>A0A670JKT3</accession>
<dbReference type="GO" id="GO:0006954">
    <property type="term" value="P:inflammatory response"/>
    <property type="evidence" value="ECO:0007669"/>
    <property type="project" value="UniProtKB-KW"/>
</dbReference>
<dbReference type="GO" id="GO:0045087">
    <property type="term" value="P:innate immune response"/>
    <property type="evidence" value="ECO:0007669"/>
    <property type="project" value="UniProtKB-KW"/>
</dbReference>
<keyword evidence="5" id="KW-0395">Inflammatory response</keyword>
<evidence type="ECO:0000256" key="5">
    <source>
        <dbReference type="ARBA" id="ARBA00023198"/>
    </source>
</evidence>
<keyword evidence="3" id="KW-0399">Innate immunity</keyword>
<evidence type="ECO:0000256" key="2">
    <source>
        <dbReference type="ARBA" id="ARBA00022490"/>
    </source>
</evidence>
<reference evidence="10 11" key="1">
    <citation type="journal article" date="2019" name="Proc. Natl. Acad. Sci. U.S.A.">
        <title>Regulatory changes in pterin and carotenoid genes underlie balanced color polymorphisms in the wall lizard.</title>
        <authorList>
            <person name="Andrade P."/>
            <person name="Pinho C."/>
            <person name="Perez I de Lanuza G."/>
            <person name="Afonso S."/>
            <person name="Brejcha J."/>
            <person name="Rubin C.J."/>
            <person name="Wallerman O."/>
            <person name="Pereira P."/>
            <person name="Sabatino S.J."/>
            <person name="Bellati A."/>
            <person name="Pellitteri-Rosa D."/>
            <person name="Bosakova Z."/>
            <person name="Bunikis I."/>
            <person name="Carretero M.A."/>
            <person name="Feiner N."/>
            <person name="Marsik P."/>
            <person name="Pauperio F."/>
            <person name="Salvi D."/>
            <person name="Soler L."/>
            <person name="While G.M."/>
            <person name="Uller T."/>
            <person name="Font E."/>
            <person name="Andersson L."/>
            <person name="Carneiro M."/>
        </authorList>
    </citation>
    <scope>NUCLEOTIDE SEQUENCE</scope>
</reference>
<feature type="domain" description="Pyrin" evidence="8">
    <location>
        <begin position="21"/>
        <end position="126"/>
    </location>
</feature>
<evidence type="ECO:0000259" key="9">
    <source>
        <dbReference type="PROSITE" id="PS51830"/>
    </source>
</evidence>
<dbReference type="SUPFAM" id="SSF47986">
    <property type="entry name" value="DEATH domain"/>
    <property type="match status" value="2"/>
</dbReference>
<dbReference type="GO" id="GO:0005829">
    <property type="term" value="C:cytosol"/>
    <property type="evidence" value="ECO:0007669"/>
    <property type="project" value="UniProtKB-SubCell"/>
</dbReference>
<reference evidence="10" key="2">
    <citation type="submission" date="2025-08" db="UniProtKB">
        <authorList>
            <consortium name="Ensembl"/>
        </authorList>
    </citation>
    <scope>IDENTIFICATION</scope>
</reference>
<dbReference type="InterPro" id="IPR004020">
    <property type="entry name" value="DAPIN"/>
</dbReference>